<dbReference type="RefSeq" id="WP_036684920.1">
    <property type="nucleotide sequence ID" value="NZ_JNVM01000015.1"/>
</dbReference>
<comment type="caution">
    <text evidence="3">The sequence shown here is derived from an EMBL/GenBank/DDBJ whole genome shotgun (WGS) entry which is preliminary data.</text>
</comment>
<dbReference type="AlphaFoldDB" id="A0A081P1N2"/>
<evidence type="ECO:0000256" key="2">
    <source>
        <dbReference type="SAM" id="Phobius"/>
    </source>
</evidence>
<dbReference type="InterPro" id="IPR011659">
    <property type="entry name" value="WD40"/>
</dbReference>
<proteinExistence type="inferred from homology"/>
<evidence type="ECO:0000256" key="1">
    <source>
        <dbReference type="ARBA" id="ARBA00009820"/>
    </source>
</evidence>
<reference evidence="3 4" key="1">
    <citation type="submission" date="2014-06" db="EMBL/GenBank/DDBJ databases">
        <title>Draft genome sequence of Paenibacillus sp. MSt1.</title>
        <authorList>
            <person name="Aw Y.K."/>
            <person name="Ong K.S."/>
            <person name="Gan H.M."/>
            <person name="Lee S.M."/>
        </authorList>
    </citation>
    <scope>NUCLEOTIDE SEQUENCE [LARGE SCALE GENOMIC DNA]</scope>
    <source>
        <strain evidence="3 4">MSt1</strain>
    </source>
</reference>
<gene>
    <name evidence="3" type="ORF">ET33_07625</name>
</gene>
<feature type="transmembrane region" description="Helical" evidence="2">
    <location>
        <begin position="12"/>
        <end position="31"/>
    </location>
</feature>
<keyword evidence="4" id="KW-1185">Reference proteome</keyword>
<comment type="similarity">
    <text evidence="1">Belongs to the TolB family.</text>
</comment>
<accession>A0A081P1N2</accession>
<evidence type="ECO:0000313" key="3">
    <source>
        <dbReference type="EMBL" id="KEQ24605.1"/>
    </source>
</evidence>
<name>A0A081P1N2_9BACL</name>
<protein>
    <recommendedName>
        <fullName evidence="5">Dipeptidylpeptidase IV N-terminal domain-containing protein</fullName>
    </recommendedName>
</protein>
<dbReference type="OrthoDB" id="9815657at2"/>
<dbReference type="Proteomes" id="UP000028123">
    <property type="component" value="Unassembled WGS sequence"/>
</dbReference>
<dbReference type="EMBL" id="JNVM01000015">
    <property type="protein sequence ID" value="KEQ24605.1"/>
    <property type="molecule type" value="Genomic_DNA"/>
</dbReference>
<dbReference type="Gene3D" id="2.120.10.30">
    <property type="entry name" value="TolB, C-terminal domain"/>
    <property type="match status" value="2"/>
</dbReference>
<dbReference type="SUPFAM" id="SSF82171">
    <property type="entry name" value="DPP6 N-terminal domain-like"/>
    <property type="match status" value="1"/>
</dbReference>
<dbReference type="Pfam" id="PF07676">
    <property type="entry name" value="PD40"/>
    <property type="match status" value="1"/>
</dbReference>
<keyword evidence="2" id="KW-1133">Transmembrane helix</keyword>
<keyword evidence="2" id="KW-0812">Transmembrane</keyword>
<organism evidence="3 4">
    <name type="scientific">Paenibacillus tyrfis</name>
    <dbReference type="NCBI Taxonomy" id="1501230"/>
    <lineage>
        <taxon>Bacteria</taxon>
        <taxon>Bacillati</taxon>
        <taxon>Bacillota</taxon>
        <taxon>Bacilli</taxon>
        <taxon>Bacillales</taxon>
        <taxon>Paenibacillaceae</taxon>
        <taxon>Paenibacillus</taxon>
    </lineage>
</organism>
<dbReference type="PANTHER" id="PTHR36842:SF1">
    <property type="entry name" value="PROTEIN TOLB"/>
    <property type="match status" value="1"/>
</dbReference>
<keyword evidence="2" id="KW-0472">Membrane</keyword>
<dbReference type="PANTHER" id="PTHR36842">
    <property type="entry name" value="PROTEIN TOLB HOMOLOG"/>
    <property type="match status" value="1"/>
</dbReference>
<evidence type="ECO:0008006" key="5">
    <source>
        <dbReference type="Google" id="ProtNLM"/>
    </source>
</evidence>
<sequence length="390" mass="43196">MGSKQTVNRFHIIALILILIVGLSWIVHLLITSIQGQKGAQDYKGWLVGITADGTGSQLVAYHPEPVESKTILKLPNVTPDNFGVISSDGTKAAYTQWNEQQTVRYLVVQSLTSSKQSVFFDNLPVMNEIKTISWFPDHRRILFVKSDQTTHVDQEIGVLDTGSGKVKTLVKGGNWLVKRAEEENGEERMKFYKTQDELDQIVKTYGGKPVPLDDAGGYLMVEFAAPVLSPDGNRIVYSATLNRNYAKGENVPLWLASSLWVYDLTSGQNKMIYSPSDRSAIGKAIWTTDGSHVAFISYTGANGEGGAIEYMDLASANVKTIFPPTAEHHNNVNLIALDRNEISFISAPKSGSFKDAKRWILNPETGEKRLMPVQFKGQNALLRNFSNVQ</sequence>
<evidence type="ECO:0000313" key="4">
    <source>
        <dbReference type="Proteomes" id="UP000028123"/>
    </source>
</evidence>
<dbReference type="InterPro" id="IPR011042">
    <property type="entry name" value="6-blade_b-propeller_TolB-like"/>
</dbReference>
<dbReference type="eggNOG" id="ENOG5033XGP">
    <property type="taxonomic scope" value="Bacteria"/>
</dbReference>